<evidence type="ECO:0000313" key="3">
    <source>
        <dbReference type="Proteomes" id="UP001152300"/>
    </source>
</evidence>
<comment type="caution">
    <text evidence="2">The sequence shown here is derived from an EMBL/GenBank/DDBJ whole genome shotgun (WGS) entry which is preliminary data.</text>
</comment>
<dbReference type="AlphaFoldDB" id="A0A9X0ALJ8"/>
<name>A0A9X0ALJ8_9HELO</name>
<proteinExistence type="predicted"/>
<keyword evidence="1" id="KW-0812">Transmembrane</keyword>
<keyword evidence="3" id="KW-1185">Reference proteome</keyword>
<accession>A0A9X0ALJ8</accession>
<dbReference type="Proteomes" id="UP001152300">
    <property type="component" value="Unassembled WGS sequence"/>
</dbReference>
<keyword evidence="1" id="KW-0472">Membrane</keyword>
<feature type="transmembrane region" description="Helical" evidence="1">
    <location>
        <begin position="43"/>
        <end position="64"/>
    </location>
</feature>
<feature type="transmembrane region" description="Helical" evidence="1">
    <location>
        <begin position="76"/>
        <end position="98"/>
    </location>
</feature>
<gene>
    <name evidence="2" type="ORF">OCU04_006868</name>
</gene>
<evidence type="ECO:0000256" key="1">
    <source>
        <dbReference type="SAM" id="Phobius"/>
    </source>
</evidence>
<dbReference type="EMBL" id="JAPEIS010000007">
    <property type="protein sequence ID" value="KAJ8064538.1"/>
    <property type="molecule type" value="Genomic_DNA"/>
</dbReference>
<keyword evidence="1" id="KW-1133">Transmembrane helix</keyword>
<reference evidence="2" key="1">
    <citation type="submission" date="2022-11" db="EMBL/GenBank/DDBJ databases">
        <title>Genome Resource of Sclerotinia nivalis Strain SnTB1, a Plant Pathogen Isolated from American Ginseng.</title>
        <authorList>
            <person name="Fan S."/>
        </authorList>
    </citation>
    <scope>NUCLEOTIDE SEQUENCE</scope>
    <source>
        <strain evidence="2">SnTB1</strain>
    </source>
</reference>
<organism evidence="2 3">
    <name type="scientific">Sclerotinia nivalis</name>
    <dbReference type="NCBI Taxonomy" id="352851"/>
    <lineage>
        <taxon>Eukaryota</taxon>
        <taxon>Fungi</taxon>
        <taxon>Dikarya</taxon>
        <taxon>Ascomycota</taxon>
        <taxon>Pezizomycotina</taxon>
        <taxon>Leotiomycetes</taxon>
        <taxon>Helotiales</taxon>
        <taxon>Sclerotiniaceae</taxon>
        <taxon>Sclerotinia</taxon>
    </lineage>
</organism>
<evidence type="ECO:0000313" key="2">
    <source>
        <dbReference type="EMBL" id="KAJ8064538.1"/>
    </source>
</evidence>
<sequence>MQNHWKENIDSFLPRRRNLFTDQIDLQHLLIFLREGKKVRDDLIYFQIPIFEFGPTISSLGLIFRKLHTLQPLSDLSVSGFFLILSIFEDIIILVSSIDTFSFF</sequence>
<protein>
    <submittedName>
        <fullName evidence="2">Uncharacterized protein</fullName>
    </submittedName>
</protein>